<dbReference type="Proteomes" id="UP000054279">
    <property type="component" value="Unassembled WGS sequence"/>
</dbReference>
<proteinExistence type="predicted"/>
<feature type="compositionally biased region" description="Polar residues" evidence="2">
    <location>
        <begin position="1"/>
        <end position="20"/>
    </location>
</feature>
<dbReference type="PROSITE" id="PS50966">
    <property type="entry name" value="ZF_SWIM"/>
    <property type="match status" value="1"/>
</dbReference>
<feature type="region of interest" description="Disordered" evidence="2">
    <location>
        <begin position="138"/>
        <end position="165"/>
    </location>
</feature>
<reference evidence="4 5" key="1">
    <citation type="submission" date="2014-06" db="EMBL/GenBank/DDBJ databases">
        <title>Evolutionary Origins and Diversification of the Mycorrhizal Mutualists.</title>
        <authorList>
            <consortium name="DOE Joint Genome Institute"/>
            <consortium name="Mycorrhizal Genomics Consortium"/>
            <person name="Kohler A."/>
            <person name="Kuo A."/>
            <person name="Nagy L.G."/>
            <person name="Floudas D."/>
            <person name="Copeland A."/>
            <person name="Barry K.W."/>
            <person name="Cichocki N."/>
            <person name="Veneault-Fourrey C."/>
            <person name="LaButti K."/>
            <person name="Lindquist E.A."/>
            <person name="Lipzen A."/>
            <person name="Lundell T."/>
            <person name="Morin E."/>
            <person name="Murat C."/>
            <person name="Riley R."/>
            <person name="Ohm R."/>
            <person name="Sun H."/>
            <person name="Tunlid A."/>
            <person name="Henrissat B."/>
            <person name="Grigoriev I.V."/>
            <person name="Hibbett D.S."/>
            <person name="Martin F."/>
        </authorList>
    </citation>
    <scope>NUCLEOTIDE SEQUENCE [LARGE SCALE GENOMIC DNA]</scope>
    <source>
        <strain evidence="4 5">SS14</strain>
    </source>
</reference>
<protein>
    <recommendedName>
        <fullName evidence="3">SWIM-type domain-containing protein</fullName>
    </recommendedName>
</protein>
<feature type="compositionally biased region" description="Basic and acidic residues" evidence="2">
    <location>
        <begin position="152"/>
        <end position="163"/>
    </location>
</feature>
<organism evidence="4 5">
    <name type="scientific">Sphaerobolus stellatus (strain SS14)</name>
    <dbReference type="NCBI Taxonomy" id="990650"/>
    <lineage>
        <taxon>Eukaryota</taxon>
        <taxon>Fungi</taxon>
        <taxon>Dikarya</taxon>
        <taxon>Basidiomycota</taxon>
        <taxon>Agaricomycotina</taxon>
        <taxon>Agaricomycetes</taxon>
        <taxon>Phallomycetidae</taxon>
        <taxon>Geastrales</taxon>
        <taxon>Sphaerobolaceae</taxon>
        <taxon>Sphaerobolus</taxon>
    </lineage>
</organism>
<gene>
    <name evidence="4" type="ORF">M422DRAFT_260533</name>
</gene>
<dbReference type="OrthoDB" id="2422225at2759"/>
<name>A0A0C9UQH0_SPHS4</name>
<evidence type="ECO:0000256" key="1">
    <source>
        <dbReference type="PROSITE-ProRule" id="PRU00325"/>
    </source>
</evidence>
<dbReference type="GO" id="GO:0008270">
    <property type="term" value="F:zinc ion binding"/>
    <property type="evidence" value="ECO:0007669"/>
    <property type="project" value="UniProtKB-KW"/>
</dbReference>
<keyword evidence="1" id="KW-0863">Zinc-finger</keyword>
<keyword evidence="1" id="KW-0479">Metal-binding</keyword>
<sequence length="984" mass="111374">MQDNHLPELSQSSHHGTPQIHSLLPPIYLSTSSSQESSPIVQTLNSLNLSSIPPHPSRAVLQRGGDIKVDLKYLHISPQQLRSISDIYTSHSHFHQLFTDLHSSQQEAAEILGNQGVDIGNLEDLSSRWSVRWSKIDGKTKQKHKRQCGSDSKARKAKDDARKAKTGGTIYPHEWKRKMPYDFTSCLAHLDITFSIESLQIIRITGIREHDPSCEKQEMQRLPPVPLHPDVWQVAIQQLNNGATIAAIQENNRQRYKAQAYDGQKVLDLEKANIRYLFLPQDSSRLYQMQARTQGVDLSQPPESNVDNWLDRSSPHYKPELAEAVFYYKARHNPSERFKLCIQTQEMKDAAWKYAHGSQLIFDGTFGICDCRLLLFIGMAIDEKGKGVPIVFLLFSAPSGSQATHAGYDTNILIELLREWVQALGEGTEGTEFRPKVAITDTDTKERGALIVVWPSIFLLLCKFHVRNAWANRRKTLIKMSTPALDFPKQQVVSRLRSLDQSLIISDQYNTAKALVQQERAYLSMMQTDPETASAAKSGLEYLDYLIKNWFSEELWRSWSQYGRNEAARILGVNVQQVAPTTNHLESFNGVLKRKHIRRFQKGGRRIRFDLFIFLLAKRILPAVFQQRAAENAFYDWLSQRFAHVGGKTLIRGSQTRRHLVNTTDVSTKSHEFSWWSDEGRLASEDEVAFIVQKKRITNFKWLDSFTLAATCASTQADMRLVTYSRYLLLMNCYGWATCSCPVFAKYGTACKHLWAMRLVVTQMQTQYSFIFPKSQEEAAKIYEMIYTPSSTQSFEGIRIPALVVDASRPLPPSNHSGNISSETDELIMSLGEVEDGSEGDDNNSQLGEEELDVFETKFLEQNQAAIMQQNQSRLAHELQQVVPRLYGIQSLLHQLGPGVVVNSQLKELGEISSSLATYLQSLPTVPQPGPGSSDQMVSSASKQDSTNQNANCTLKEKSREKRPAVIPPSPERAQKRKHSTGIF</sequence>
<feature type="compositionally biased region" description="Polar residues" evidence="2">
    <location>
        <begin position="923"/>
        <end position="953"/>
    </location>
</feature>
<evidence type="ECO:0000259" key="3">
    <source>
        <dbReference type="PROSITE" id="PS50966"/>
    </source>
</evidence>
<dbReference type="InterPro" id="IPR007527">
    <property type="entry name" value="Znf_SWIM"/>
</dbReference>
<dbReference type="EMBL" id="KN837173">
    <property type="protein sequence ID" value="KIJ36909.1"/>
    <property type="molecule type" value="Genomic_DNA"/>
</dbReference>
<accession>A0A0C9UQH0</accession>
<feature type="compositionally biased region" description="Basic residues" evidence="2">
    <location>
        <begin position="975"/>
        <end position="984"/>
    </location>
</feature>
<feature type="domain" description="SWIM-type" evidence="3">
    <location>
        <begin position="724"/>
        <end position="762"/>
    </location>
</feature>
<feature type="compositionally biased region" description="Basic and acidic residues" evidence="2">
    <location>
        <begin position="955"/>
        <end position="964"/>
    </location>
</feature>
<dbReference type="AlphaFoldDB" id="A0A0C9UQH0"/>
<feature type="region of interest" description="Disordered" evidence="2">
    <location>
        <begin position="1"/>
        <end position="21"/>
    </location>
</feature>
<evidence type="ECO:0000313" key="4">
    <source>
        <dbReference type="EMBL" id="KIJ36909.1"/>
    </source>
</evidence>
<keyword evidence="5" id="KW-1185">Reference proteome</keyword>
<dbReference type="HOGENOM" id="CLU_007844_0_1_1"/>
<dbReference type="Pfam" id="PF04434">
    <property type="entry name" value="SWIM"/>
    <property type="match status" value="1"/>
</dbReference>
<evidence type="ECO:0000256" key="2">
    <source>
        <dbReference type="SAM" id="MobiDB-lite"/>
    </source>
</evidence>
<keyword evidence="1" id="KW-0862">Zinc</keyword>
<feature type="region of interest" description="Disordered" evidence="2">
    <location>
        <begin position="923"/>
        <end position="984"/>
    </location>
</feature>
<evidence type="ECO:0000313" key="5">
    <source>
        <dbReference type="Proteomes" id="UP000054279"/>
    </source>
</evidence>